<name>A0ABY1PQP9_9BACT</name>
<evidence type="ECO:0000313" key="3">
    <source>
        <dbReference type="Proteomes" id="UP001158067"/>
    </source>
</evidence>
<keyword evidence="3" id="KW-1185">Reference proteome</keyword>
<sequence length="58" mass="6513">MGKILTIVRYRPKKWVESLLIRLFSLILLKSNAGGDLFVLILALAHAHRANVGRNTTL</sequence>
<evidence type="ECO:0000256" key="1">
    <source>
        <dbReference type="SAM" id="Phobius"/>
    </source>
</evidence>
<keyword evidence="1" id="KW-0812">Transmembrane</keyword>
<keyword evidence="1" id="KW-0472">Membrane</keyword>
<evidence type="ECO:0000313" key="2">
    <source>
        <dbReference type="EMBL" id="SMP42083.1"/>
    </source>
</evidence>
<feature type="transmembrane region" description="Helical" evidence="1">
    <location>
        <begin position="20"/>
        <end position="45"/>
    </location>
</feature>
<keyword evidence="1" id="KW-1133">Transmembrane helix</keyword>
<protein>
    <submittedName>
        <fullName evidence="2">Uncharacterized protein</fullName>
    </submittedName>
</protein>
<dbReference type="Proteomes" id="UP001158067">
    <property type="component" value="Unassembled WGS sequence"/>
</dbReference>
<dbReference type="EMBL" id="FXUG01000001">
    <property type="protein sequence ID" value="SMP42083.1"/>
    <property type="molecule type" value="Genomic_DNA"/>
</dbReference>
<comment type="caution">
    <text evidence="2">The sequence shown here is derived from an EMBL/GenBank/DDBJ whole genome shotgun (WGS) entry which is preliminary data.</text>
</comment>
<gene>
    <name evidence="2" type="ORF">SAMN06265222_101706</name>
</gene>
<proteinExistence type="predicted"/>
<reference evidence="2 3" key="1">
    <citation type="submission" date="2017-05" db="EMBL/GenBank/DDBJ databases">
        <authorList>
            <person name="Varghese N."/>
            <person name="Submissions S."/>
        </authorList>
    </citation>
    <scope>NUCLEOTIDE SEQUENCE [LARGE SCALE GENOMIC DNA]</scope>
    <source>
        <strain evidence="2 3">DSM 25457</strain>
    </source>
</reference>
<organism evidence="2 3">
    <name type="scientific">Neorhodopirellula lusitana</name>
    <dbReference type="NCBI Taxonomy" id="445327"/>
    <lineage>
        <taxon>Bacteria</taxon>
        <taxon>Pseudomonadati</taxon>
        <taxon>Planctomycetota</taxon>
        <taxon>Planctomycetia</taxon>
        <taxon>Pirellulales</taxon>
        <taxon>Pirellulaceae</taxon>
        <taxon>Neorhodopirellula</taxon>
    </lineage>
</organism>
<accession>A0ABY1PQP9</accession>